<evidence type="ECO:0000259" key="3">
    <source>
        <dbReference type="Pfam" id="PF02581"/>
    </source>
</evidence>
<dbReference type="PANTHER" id="PTHR20857">
    <property type="entry name" value="THIAMINE-PHOSPHATE PYROPHOSPHORYLASE"/>
    <property type="match status" value="1"/>
</dbReference>
<dbReference type="GO" id="GO:0005737">
    <property type="term" value="C:cytoplasm"/>
    <property type="evidence" value="ECO:0007669"/>
    <property type="project" value="TreeGrafter"/>
</dbReference>
<reference evidence="4 5" key="1">
    <citation type="submission" date="2014-07" db="EMBL/GenBank/DDBJ databases">
        <authorList>
            <person name="McCorrison J."/>
            <person name="Sanka R."/>
            <person name="Torralba M."/>
            <person name="Gillis M."/>
            <person name="Haft D.H."/>
            <person name="Methe B."/>
            <person name="Sutton G."/>
            <person name="Nelson K.E."/>
        </authorList>
    </citation>
    <scope>NUCLEOTIDE SEQUENCE [LARGE SCALE GENOMIC DNA]</scope>
    <source>
        <strain evidence="4 5">S9-PR14</strain>
    </source>
</reference>
<comment type="caution">
    <text evidence="4">The sequence shown here is derived from an EMBL/GenBank/DDBJ whole genome shotgun (WGS) entry which is preliminary data.</text>
</comment>
<name>A0A098YSL8_9BACT</name>
<dbReference type="PANTHER" id="PTHR20857:SF15">
    <property type="entry name" value="THIAMINE-PHOSPHATE SYNTHASE"/>
    <property type="match status" value="1"/>
</dbReference>
<comment type="pathway">
    <text evidence="1">Cofactor biosynthesis; thiamine diphosphate biosynthesis.</text>
</comment>
<dbReference type="CDD" id="cd00564">
    <property type="entry name" value="TMP_TenI"/>
    <property type="match status" value="1"/>
</dbReference>
<dbReference type="OrthoDB" id="194683at2"/>
<dbReference type="GO" id="GO:0009228">
    <property type="term" value="P:thiamine biosynthetic process"/>
    <property type="evidence" value="ECO:0007669"/>
    <property type="project" value="UniProtKB-KW"/>
</dbReference>
<dbReference type="InterPro" id="IPR013785">
    <property type="entry name" value="Aldolase_TIM"/>
</dbReference>
<gene>
    <name evidence="4" type="ORF">HMPREF9304_08905</name>
</gene>
<evidence type="ECO:0000256" key="2">
    <source>
        <dbReference type="ARBA" id="ARBA00022977"/>
    </source>
</evidence>
<dbReference type="SUPFAM" id="SSF51391">
    <property type="entry name" value="Thiamin phosphate synthase"/>
    <property type="match status" value="1"/>
</dbReference>
<dbReference type="Gene3D" id="3.20.20.70">
    <property type="entry name" value="Aldolase class I"/>
    <property type="match status" value="1"/>
</dbReference>
<sequence length="202" mass="23359">MKLVIMTKSTFFVEEDKILTALFEEGMDSLHLHKPDSSPLYSERLLSLLPERYHKKIIVHEHYYLKNEYNLSGIHLQQLTDPVPEGVRGRITRSCSDIQLLRETKRKADYVFLEKIFDSIEDPTQKASFNLLQIEEAARKGLIDRHVFAVGGMHLDNIKLAKEYGFGGVVIRGDLWNHFNIHNEIDFKALIAHFQKLKKAVG</sequence>
<organism evidence="4 5">
    <name type="scientific">Hoylesella timonensis S9-PR14</name>
    <dbReference type="NCBI Taxonomy" id="1401062"/>
    <lineage>
        <taxon>Bacteria</taxon>
        <taxon>Pseudomonadati</taxon>
        <taxon>Bacteroidota</taxon>
        <taxon>Bacteroidia</taxon>
        <taxon>Bacteroidales</taxon>
        <taxon>Prevotellaceae</taxon>
        <taxon>Hoylesella</taxon>
    </lineage>
</organism>
<protein>
    <submittedName>
        <fullName evidence="4">Thiamine phosphate pyrophosphorylase</fullName>
    </submittedName>
</protein>
<dbReference type="RefSeq" id="WP_008125318.1">
    <property type="nucleotide sequence ID" value="NZ_JRPQ01000137.1"/>
</dbReference>
<evidence type="ECO:0000256" key="1">
    <source>
        <dbReference type="ARBA" id="ARBA00004948"/>
    </source>
</evidence>
<evidence type="ECO:0000313" key="4">
    <source>
        <dbReference type="EMBL" id="KGI21628.1"/>
    </source>
</evidence>
<dbReference type="GO" id="GO:0004789">
    <property type="term" value="F:thiamine-phosphate diphosphorylase activity"/>
    <property type="evidence" value="ECO:0007669"/>
    <property type="project" value="TreeGrafter"/>
</dbReference>
<dbReference type="Pfam" id="PF02581">
    <property type="entry name" value="TMP-TENI"/>
    <property type="match status" value="1"/>
</dbReference>
<evidence type="ECO:0000313" key="5">
    <source>
        <dbReference type="Proteomes" id="UP000029723"/>
    </source>
</evidence>
<proteinExistence type="predicted"/>
<dbReference type="EMBL" id="JRPQ01000137">
    <property type="protein sequence ID" value="KGI21628.1"/>
    <property type="molecule type" value="Genomic_DNA"/>
</dbReference>
<dbReference type="InterPro" id="IPR022998">
    <property type="entry name" value="ThiamineP_synth_TenI"/>
</dbReference>
<accession>A0A098YSL8</accession>
<dbReference type="AlphaFoldDB" id="A0A098YSL8"/>
<keyword evidence="2" id="KW-0784">Thiamine biosynthesis</keyword>
<dbReference type="InterPro" id="IPR036206">
    <property type="entry name" value="ThiamineP_synth_sf"/>
</dbReference>
<dbReference type="Proteomes" id="UP000029723">
    <property type="component" value="Unassembled WGS sequence"/>
</dbReference>
<feature type="domain" description="Thiamine phosphate synthase/TenI" evidence="3">
    <location>
        <begin position="45"/>
        <end position="171"/>
    </location>
</feature>